<feature type="region of interest" description="Disordered" evidence="3">
    <location>
        <begin position="199"/>
        <end position="251"/>
    </location>
</feature>
<feature type="compositionally biased region" description="Low complexity" evidence="3">
    <location>
        <begin position="325"/>
        <end position="339"/>
    </location>
</feature>
<evidence type="ECO:0000256" key="3">
    <source>
        <dbReference type="SAM" id="MobiDB-lite"/>
    </source>
</evidence>
<organism evidence="5 6">
    <name type="scientific">Brassica napus</name>
    <name type="common">Rape</name>
    <dbReference type="NCBI Taxonomy" id="3708"/>
    <lineage>
        <taxon>Eukaryota</taxon>
        <taxon>Viridiplantae</taxon>
        <taxon>Streptophyta</taxon>
        <taxon>Embryophyta</taxon>
        <taxon>Tracheophyta</taxon>
        <taxon>Spermatophyta</taxon>
        <taxon>Magnoliopsida</taxon>
        <taxon>eudicotyledons</taxon>
        <taxon>Gunneridae</taxon>
        <taxon>Pentapetalae</taxon>
        <taxon>rosids</taxon>
        <taxon>malvids</taxon>
        <taxon>Brassicales</taxon>
        <taxon>Brassicaceae</taxon>
        <taxon>Brassiceae</taxon>
        <taxon>Brassica</taxon>
    </lineage>
</organism>
<dbReference type="Proteomes" id="UP000824890">
    <property type="component" value="Unassembled WGS sequence"/>
</dbReference>
<sequence>MSGSGVPDFFYREAQRLGYVARSAFKLLQIQKQYKLIKPGSSVLDLGCAPGAWLQVACQSLGPLRSGGNVVGMDIKKVKVPPLCDARVQIISADVLNFPRQKIRELSPQHMGFSVVLSDMCHSVTGINSRDAALSAELGMRALNLAVGQAAISKSLDDDDDCGGDEESRVGVLRHGGHLVIKLLESEDAQEEILAAKLEEQKIDLDTPEVEDDNDEDDDSEDGDEGDGHDDDGESGGGRSKQSRSEKKSRKAMLKLGMKPIAGVSRVTIKKSKNILFVISKPDVFKSPASDTYVIFGEAKIDDLSSQLQTQAAEQFKAPDRSNLVSGGETSSGAGAAAGDQDEEVDEEGVEPKDIELVMTQAGVSKPRAVKALKAADGDIVSAIMELTT</sequence>
<dbReference type="InterPro" id="IPR029063">
    <property type="entry name" value="SAM-dependent_MTases_sf"/>
</dbReference>
<accession>A0ABQ7Y0R5</accession>
<proteinExistence type="inferred from homology"/>
<dbReference type="SUPFAM" id="SSF53335">
    <property type="entry name" value="S-adenosyl-L-methionine-dependent methyltransferases"/>
    <property type="match status" value="1"/>
</dbReference>
<feature type="compositionally biased region" description="Acidic residues" evidence="3">
    <location>
        <begin position="340"/>
        <end position="349"/>
    </location>
</feature>
<feature type="domain" description="NAC-A/B" evidence="4">
    <location>
        <begin position="243"/>
        <end position="308"/>
    </location>
</feature>
<name>A0ABQ7Y0R5_BRANA</name>
<dbReference type="InterPro" id="IPR044034">
    <property type="entry name" value="NAC-like_UBA"/>
</dbReference>
<dbReference type="InterPro" id="IPR015507">
    <property type="entry name" value="rRNA-MeTfrase_E"/>
</dbReference>
<keyword evidence="2" id="KW-0653">Protein transport</keyword>
<dbReference type="Pfam" id="PF19026">
    <property type="entry name" value="UBA_HYPK"/>
    <property type="match status" value="1"/>
</dbReference>
<dbReference type="EMBL" id="JAGKQM010000019">
    <property type="protein sequence ID" value="KAH0860908.1"/>
    <property type="molecule type" value="Genomic_DNA"/>
</dbReference>
<comment type="function">
    <text evidence="1">May promote appropriate targeting of ribosome-nascent polypeptide complexes.</text>
</comment>
<dbReference type="CDD" id="cd14358">
    <property type="entry name" value="UBA_NAC_euk"/>
    <property type="match status" value="1"/>
</dbReference>
<reference evidence="5 6" key="1">
    <citation type="submission" date="2021-05" db="EMBL/GenBank/DDBJ databases">
        <title>Genome Assembly of Synthetic Allotetraploid Brassica napus Reveals Homoeologous Exchanges between Subgenomes.</title>
        <authorList>
            <person name="Davis J.T."/>
        </authorList>
    </citation>
    <scope>NUCLEOTIDE SEQUENCE [LARGE SCALE GENOMIC DNA]</scope>
    <source>
        <strain evidence="6">cv. Da-Ae</strain>
        <tissue evidence="5">Seedling</tissue>
    </source>
</reference>
<dbReference type="SMART" id="SM01407">
    <property type="entry name" value="NAC"/>
    <property type="match status" value="1"/>
</dbReference>
<evidence type="ECO:0000256" key="2">
    <source>
        <dbReference type="ARBA" id="ARBA00022927"/>
    </source>
</evidence>
<dbReference type="Gene3D" id="2.20.70.30">
    <property type="entry name" value="Nascent polypeptide-associated complex domain"/>
    <property type="match status" value="1"/>
</dbReference>
<evidence type="ECO:0000313" key="5">
    <source>
        <dbReference type="EMBL" id="KAH0860908.1"/>
    </source>
</evidence>
<dbReference type="InterPro" id="IPR002715">
    <property type="entry name" value="Nas_poly-pep-assoc_cplx_dom"/>
</dbReference>
<keyword evidence="6" id="KW-1185">Reference proteome</keyword>
<keyword evidence="2" id="KW-0813">Transport</keyword>
<dbReference type="InterPro" id="IPR016641">
    <property type="entry name" value="EGD2/NACA0like"/>
</dbReference>
<evidence type="ECO:0000259" key="4">
    <source>
        <dbReference type="PROSITE" id="PS51151"/>
    </source>
</evidence>
<feature type="compositionally biased region" description="Acidic residues" evidence="3">
    <location>
        <begin position="206"/>
        <end position="234"/>
    </location>
</feature>
<evidence type="ECO:0000256" key="1">
    <source>
        <dbReference type="ARBA" id="ARBA00004000"/>
    </source>
</evidence>
<dbReference type="InterPro" id="IPR002877">
    <property type="entry name" value="RNA_MeTrfase_FtsJ_dom"/>
</dbReference>
<gene>
    <name evidence="5" type="ORF">HID58_089169</name>
</gene>
<dbReference type="PANTHER" id="PTHR21713">
    <property type="entry name" value="NASCENT POLYPEPTIDE ASSOCIATED COMPLEX ALPHA SUBUNIT-RELATED"/>
    <property type="match status" value="1"/>
</dbReference>
<protein>
    <recommendedName>
        <fullName evidence="4">NAC-A/B domain-containing protein</fullName>
    </recommendedName>
</protein>
<dbReference type="Gene3D" id="1.10.8.10">
    <property type="entry name" value="DNA helicase RuvA subunit, C-terminal domain"/>
    <property type="match status" value="1"/>
</dbReference>
<dbReference type="Pfam" id="PF01728">
    <property type="entry name" value="FtsJ"/>
    <property type="match status" value="1"/>
</dbReference>
<dbReference type="CDD" id="cd22054">
    <property type="entry name" value="NAC_NACA"/>
    <property type="match status" value="1"/>
</dbReference>
<dbReference type="HAMAP" id="MF_01547">
    <property type="entry name" value="RNA_methyltr_E"/>
    <property type="match status" value="1"/>
</dbReference>
<dbReference type="PROSITE" id="PS51151">
    <property type="entry name" value="NAC_AB"/>
    <property type="match status" value="1"/>
</dbReference>
<feature type="region of interest" description="Disordered" evidence="3">
    <location>
        <begin position="312"/>
        <end position="352"/>
    </location>
</feature>
<dbReference type="Pfam" id="PF01849">
    <property type="entry name" value="NAC"/>
    <property type="match status" value="1"/>
</dbReference>
<dbReference type="Gene3D" id="3.40.50.150">
    <property type="entry name" value="Vaccinia Virus protein VP39"/>
    <property type="match status" value="1"/>
</dbReference>
<evidence type="ECO:0000313" key="6">
    <source>
        <dbReference type="Proteomes" id="UP000824890"/>
    </source>
</evidence>
<dbReference type="InterPro" id="IPR038187">
    <property type="entry name" value="NAC_A/B_dom_sf"/>
</dbReference>
<comment type="caution">
    <text evidence="5">The sequence shown here is derived from an EMBL/GenBank/DDBJ whole genome shotgun (WGS) entry which is preliminary data.</text>
</comment>